<dbReference type="OrthoDB" id="2624308at2759"/>
<evidence type="ECO:0000313" key="3">
    <source>
        <dbReference type="EMBL" id="KAF2235562.1"/>
    </source>
</evidence>
<keyword evidence="2" id="KW-1133">Transmembrane helix</keyword>
<evidence type="ECO:0000256" key="1">
    <source>
        <dbReference type="SAM" id="MobiDB-lite"/>
    </source>
</evidence>
<sequence>MPSNPKSFDAGRRGTVQPANERPKAGWWERHTYKNTKWPYLHYKTDYFSGGHGWAQGHRYRRPTRTYVEEEFLEGHKLQDCGIDTEAEYQHRDIFGRVTHQKRDVAMYISPSESKPKRLIVQCTSEVLNKRNAGDWNRVKISGSLPPVLAISEWALRPASRRGKKHRSCLGIIIMLFRVLIVAIPVLLLLLFPDFIFESQDFADSYNEFPNYCWDYPRASSNALDMRPTYNENKLTDRREMERISNRTRLLRPRLLVVFKDGQWQVESQESEGRRHRPYIFISSYRGHFPVHDVDPSVKGKARNDIHAMARQCAKEEGVEAYWIDHECIEENDGPLKTADLHRMCDVIRGAARACIMLPDFSIKSMQEWGDRMWTLPEALLSPAAHLKLCILSSLKDNTPASQPSDLIQPSNLEIKTQLWTKLDMSDEIWGASSSSDEQQATRLLAESFSGVLDLSRLGLFTIALEALSARHQNGAFSHADVAYALMGFLRERISFDAHETEFQGLARLSLANDSDRLLERMICMQPDEATASSEHFFVAHTRRDKYLSRLWDVEPLCQIAGVGEEDGQVILDGCRGVSIRWRAFPQLKYRRMQGLLNLLAELTLRTCALWLTTGLSLLAIYGGYVENDIGRGWDHAQQGTSSWNSFELDAGLTALGAIALCAAVLLALAVPSSVRRFYGGYVQSCAPWLVGFEGVMPCEELETLVFGNNDKRLTYEPSSTLFCEREDSERIGKEPAWVTDPSKRPKLPKGHRLFTLVDTGNLTINIFSARRPPSVALICGREGGMLRTVLCHYEASKNCLYKETVMRMDSVTLNHAKMLSWVKVSLGNHLYFQKRRANTLPKKPAVVNVREVSDSISDASMGRVGH</sequence>
<reference evidence="3" key="1">
    <citation type="journal article" date="2020" name="Stud. Mycol.">
        <title>101 Dothideomycetes genomes: a test case for predicting lifestyles and emergence of pathogens.</title>
        <authorList>
            <person name="Haridas S."/>
            <person name="Albert R."/>
            <person name="Binder M."/>
            <person name="Bloem J."/>
            <person name="Labutti K."/>
            <person name="Salamov A."/>
            <person name="Andreopoulos B."/>
            <person name="Baker S."/>
            <person name="Barry K."/>
            <person name="Bills G."/>
            <person name="Bluhm B."/>
            <person name="Cannon C."/>
            <person name="Castanera R."/>
            <person name="Culley D."/>
            <person name="Daum C."/>
            <person name="Ezra D."/>
            <person name="Gonzalez J."/>
            <person name="Henrissat B."/>
            <person name="Kuo A."/>
            <person name="Liang C."/>
            <person name="Lipzen A."/>
            <person name="Lutzoni F."/>
            <person name="Magnuson J."/>
            <person name="Mondo S."/>
            <person name="Nolan M."/>
            <person name="Ohm R."/>
            <person name="Pangilinan J."/>
            <person name="Park H.-J."/>
            <person name="Ramirez L."/>
            <person name="Alfaro M."/>
            <person name="Sun H."/>
            <person name="Tritt A."/>
            <person name="Yoshinaga Y."/>
            <person name="Zwiers L.-H."/>
            <person name="Turgeon B."/>
            <person name="Goodwin S."/>
            <person name="Spatafora J."/>
            <person name="Crous P."/>
            <person name="Grigoriev I."/>
        </authorList>
    </citation>
    <scope>NUCLEOTIDE SEQUENCE</scope>
    <source>
        <strain evidence="3">Tuck. ex Michener</strain>
    </source>
</reference>
<name>A0A6A6HC31_VIRVR</name>
<accession>A0A6A6HC31</accession>
<keyword evidence="2" id="KW-0472">Membrane</keyword>
<feature type="transmembrane region" description="Helical" evidence="2">
    <location>
        <begin position="170"/>
        <end position="192"/>
    </location>
</feature>
<dbReference type="Proteomes" id="UP000800092">
    <property type="component" value="Unassembled WGS sequence"/>
</dbReference>
<organism evidence="3 4">
    <name type="scientific">Viridothelium virens</name>
    <name type="common">Speckled blister lichen</name>
    <name type="synonym">Trypethelium virens</name>
    <dbReference type="NCBI Taxonomy" id="1048519"/>
    <lineage>
        <taxon>Eukaryota</taxon>
        <taxon>Fungi</taxon>
        <taxon>Dikarya</taxon>
        <taxon>Ascomycota</taxon>
        <taxon>Pezizomycotina</taxon>
        <taxon>Dothideomycetes</taxon>
        <taxon>Dothideomycetes incertae sedis</taxon>
        <taxon>Trypetheliales</taxon>
        <taxon>Trypetheliaceae</taxon>
        <taxon>Viridothelium</taxon>
    </lineage>
</organism>
<proteinExistence type="predicted"/>
<protein>
    <recommendedName>
        <fullName evidence="5">Heterokaryon incompatibility domain-containing protein</fullName>
    </recommendedName>
</protein>
<evidence type="ECO:0000313" key="4">
    <source>
        <dbReference type="Proteomes" id="UP000800092"/>
    </source>
</evidence>
<keyword evidence="2" id="KW-0812">Transmembrane</keyword>
<gene>
    <name evidence="3" type="ORF">EV356DRAFT_111840</name>
</gene>
<evidence type="ECO:0008006" key="5">
    <source>
        <dbReference type="Google" id="ProtNLM"/>
    </source>
</evidence>
<dbReference type="AlphaFoldDB" id="A0A6A6HC31"/>
<keyword evidence="4" id="KW-1185">Reference proteome</keyword>
<evidence type="ECO:0000256" key="2">
    <source>
        <dbReference type="SAM" id="Phobius"/>
    </source>
</evidence>
<dbReference type="EMBL" id="ML991790">
    <property type="protein sequence ID" value="KAF2235562.1"/>
    <property type="molecule type" value="Genomic_DNA"/>
</dbReference>
<feature type="region of interest" description="Disordered" evidence="1">
    <location>
        <begin position="1"/>
        <end position="23"/>
    </location>
</feature>